<evidence type="ECO:0000313" key="4">
    <source>
        <dbReference type="Proteomes" id="UP001346149"/>
    </source>
</evidence>
<dbReference type="InterPro" id="IPR008889">
    <property type="entry name" value="VQ"/>
</dbReference>
<keyword evidence="4" id="KW-1185">Reference proteome</keyword>
<gene>
    <name evidence="3" type="ORF">SAY86_030649</name>
</gene>
<name>A0AAN7MSL5_TRANT</name>
<dbReference type="Pfam" id="PF05678">
    <property type="entry name" value="VQ"/>
    <property type="match status" value="1"/>
</dbReference>
<feature type="region of interest" description="Disordered" evidence="1">
    <location>
        <begin position="16"/>
        <end position="55"/>
    </location>
</feature>
<evidence type="ECO:0000259" key="2">
    <source>
        <dbReference type="Pfam" id="PF05678"/>
    </source>
</evidence>
<evidence type="ECO:0000313" key="3">
    <source>
        <dbReference type="EMBL" id="KAK4798323.1"/>
    </source>
</evidence>
<dbReference type="PANTHER" id="PTHR33179:SF29">
    <property type="entry name" value="OS06G0666400 PROTEIN"/>
    <property type="match status" value="1"/>
</dbReference>
<evidence type="ECO:0000256" key="1">
    <source>
        <dbReference type="SAM" id="MobiDB-lite"/>
    </source>
</evidence>
<reference evidence="3 4" key="1">
    <citation type="journal article" date="2023" name="Hortic Res">
        <title>Pangenome of water caltrop reveals structural variations and asymmetric subgenome divergence after allopolyploidization.</title>
        <authorList>
            <person name="Zhang X."/>
            <person name="Chen Y."/>
            <person name="Wang L."/>
            <person name="Yuan Y."/>
            <person name="Fang M."/>
            <person name="Shi L."/>
            <person name="Lu R."/>
            <person name="Comes H.P."/>
            <person name="Ma Y."/>
            <person name="Chen Y."/>
            <person name="Huang G."/>
            <person name="Zhou Y."/>
            <person name="Zheng Z."/>
            <person name="Qiu Y."/>
        </authorList>
    </citation>
    <scope>NUCLEOTIDE SEQUENCE [LARGE SCALE GENOMIC DNA]</scope>
    <source>
        <strain evidence="3">F231</strain>
    </source>
</reference>
<protein>
    <recommendedName>
        <fullName evidence="2">VQ domain-containing protein</fullName>
    </recommendedName>
</protein>
<organism evidence="3 4">
    <name type="scientific">Trapa natans</name>
    <name type="common">Water chestnut</name>
    <dbReference type="NCBI Taxonomy" id="22666"/>
    <lineage>
        <taxon>Eukaryota</taxon>
        <taxon>Viridiplantae</taxon>
        <taxon>Streptophyta</taxon>
        <taxon>Embryophyta</taxon>
        <taxon>Tracheophyta</taxon>
        <taxon>Spermatophyta</taxon>
        <taxon>Magnoliopsida</taxon>
        <taxon>eudicotyledons</taxon>
        <taxon>Gunneridae</taxon>
        <taxon>Pentapetalae</taxon>
        <taxon>rosids</taxon>
        <taxon>malvids</taxon>
        <taxon>Myrtales</taxon>
        <taxon>Lythraceae</taxon>
        <taxon>Trapa</taxon>
    </lineage>
</organism>
<accession>A0AAN7MSL5</accession>
<feature type="compositionally biased region" description="Basic residues" evidence="1">
    <location>
        <begin position="40"/>
        <end position="49"/>
    </location>
</feature>
<dbReference type="EMBL" id="JAXQNO010000005">
    <property type="protein sequence ID" value="KAK4798323.1"/>
    <property type="molecule type" value="Genomic_DNA"/>
</dbReference>
<dbReference type="Proteomes" id="UP001346149">
    <property type="component" value="Unassembled WGS sequence"/>
</dbReference>
<sequence>MFNHSDGHHLMQLYPQKADRPTAQHTEPSTPTGPGPLPKPTKRRPRASKKTPITVLQADTNNFRSLVQQFTGCPTTAVSFNKAAAASGPVNLNFSNHHYQPQQDRYNYPFSAPSSYSQQQSLGSESGFLSFFGDAASDSSRGDGLLGMGQVSSMGLENHMDPIDQGYGSSPVRGLTTYKQADSLRWEWQQP</sequence>
<feature type="domain" description="VQ" evidence="2">
    <location>
        <begin position="54"/>
        <end position="76"/>
    </location>
</feature>
<proteinExistence type="predicted"/>
<dbReference type="InterPro" id="IPR039609">
    <property type="entry name" value="VQ_15/22"/>
</dbReference>
<dbReference type="PANTHER" id="PTHR33179">
    <property type="entry name" value="VQ MOTIF-CONTAINING PROTEIN"/>
    <property type="match status" value="1"/>
</dbReference>
<comment type="caution">
    <text evidence="3">The sequence shown here is derived from an EMBL/GenBank/DDBJ whole genome shotgun (WGS) entry which is preliminary data.</text>
</comment>
<dbReference type="AlphaFoldDB" id="A0AAN7MSL5"/>